<dbReference type="SUPFAM" id="SSF47384">
    <property type="entry name" value="Homodimeric domain of signal transducing histidine kinase"/>
    <property type="match status" value="1"/>
</dbReference>
<keyword evidence="4" id="KW-1185">Reference proteome</keyword>
<dbReference type="Gene3D" id="1.10.287.130">
    <property type="match status" value="1"/>
</dbReference>
<name>A0A916U9V9_9SPHI</name>
<evidence type="ECO:0000313" key="4">
    <source>
        <dbReference type="Proteomes" id="UP000651668"/>
    </source>
</evidence>
<reference evidence="3" key="2">
    <citation type="submission" date="2020-09" db="EMBL/GenBank/DDBJ databases">
        <authorList>
            <person name="Sun Q."/>
            <person name="Zhou Y."/>
        </authorList>
    </citation>
    <scope>NUCLEOTIDE SEQUENCE</scope>
    <source>
        <strain evidence="3">CGMCC 1.15343</strain>
    </source>
</reference>
<dbReference type="AlphaFoldDB" id="A0A916U9V9"/>
<evidence type="ECO:0000313" key="3">
    <source>
        <dbReference type="EMBL" id="GGC64733.1"/>
    </source>
</evidence>
<dbReference type="GO" id="GO:0000155">
    <property type="term" value="F:phosphorelay sensor kinase activity"/>
    <property type="evidence" value="ECO:0007669"/>
    <property type="project" value="InterPro"/>
</dbReference>
<dbReference type="RefSeq" id="WP_188626542.1">
    <property type="nucleotide sequence ID" value="NZ_BMIL01000005.1"/>
</dbReference>
<dbReference type="EMBL" id="BMIL01000005">
    <property type="protein sequence ID" value="GGC64733.1"/>
    <property type="molecule type" value="Genomic_DNA"/>
</dbReference>
<gene>
    <name evidence="3" type="ORF">GCM10011387_17940</name>
</gene>
<accession>A0A916U9V9</accession>
<dbReference type="Gene3D" id="3.30.450.20">
    <property type="entry name" value="PAS domain"/>
    <property type="match status" value="1"/>
</dbReference>
<comment type="catalytic activity">
    <reaction evidence="1">
        <text>ATP + protein L-histidine = ADP + protein N-phospho-L-histidine.</text>
        <dbReference type="EC" id="2.7.13.3"/>
    </reaction>
</comment>
<sequence>MNNAPDHPEPYSLRGNVKLLQTRLRQAETLASVAIAQASLGTWHRNLTTGHFEVCDRLREIFGLATDVPPSYEDILSRIQADYLPLVLALIRQSLAANDDHDIEFPLNVPGKRNPVWVRATGKVMTAPESKESYFIGTVMDLTSQRDLMLVKQGFVQSITEELKTPLIALSAYLQVLERKLEPQEGLPGREMLQKMQVQVEKINAAIAALKNQKL</sequence>
<evidence type="ECO:0000256" key="1">
    <source>
        <dbReference type="ARBA" id="ARBA00000085"/>
    </source>
</evidence>
<dbReference type="InterPro" id="IPR003661">
    <property type="entry name" value="HisK_dim/P_dom"/>
</dbReference>
<organism evidence="3 4">
    <name type="scientific">Pedobacter quisquiliarum</name>
    <dbReference type="NCBI Taxonomy" id="1834438"/>
    <lineage>
        <taxon>Bacteria</taxon>
        <taxon>Pseudomonadati</taxon>
        <taxon>Bacteroidota</taxon>
        <taxon>Sphingobacteriia</taxon>
        <taxon>Sphingobacteriales</taxon>
        <taxon>Sphingobacteriaceae</taxon>
        <taxon>Pedobacter</taxon>
    </lineage>
</organism>
<protein>
    <recommendedName>
        <fullName evidence="2">histidine kinase</fullName>
        <ecNumber evidence="2">2.7.13.3</ecNumber>
    </recommendedName>
</protein>
<dbReference type="InterPro" id="IPR036097">
    <property type="entry name" value="HisK_dim/P_sf"/>
</dbReference>
<comment type="caution">
    <text evidence="3">The sequence shown here is derived from an EMBL/GenBank/DDBJ whole genome shotgun (WGS) entry which is preliminary data.</text>
</comment>
<reference evidence="3" key="1">
    <citation type="journal article" date="2014" name="Int. J. Syst. Evol. Microbiol.">
        <title>Complete genome sequence of Corynebacterium casei LMG S-19264T (=DSM 44701T), isolated from a smear-ripened cheese.</title>
        <authorList>
            <consortium name="US DOE Joint Genome Institute (JGI-PGF)"/>
            <person name="Walter F."/>
            <person name="Albersmeier A."/>
            <person name="Kalinowski J."/>
            <person name="Ruckert C."/>
        </authorList>
    </citation>
    <scope>NUCLEOTIDE SEQUENCE</scope>
    <source>
        <strain evidence="3">CGMCC 1.15343</strain>
    </source>
</reference>
<proteinExistence type="predicted"/>
<dbReference type="Proteomes" id="UP000651668">
    <property type="component" value="Unassembled WGS sequence"/>
</dbReference>
<dbReference type="CDD" id="cd00082">
    <property type="entry name" value="HisKA"/>
    <property type="match status" value="1"/>
</dbReference>
<evidence type="ECO:0000256" key="2">
    <source>
        <dbReference type="ARBA" id="ARBA00012438"/>
    </source>
</evidence>
<dbReference type="InterPro" id="IPR035965">
    <property type="entry name" value="PAS-like_dom_sf"/>
</dbReference>
<dbReference type="SUPFAM" id="SSF55785">
    <property type="entry name" value="PYP-like sensor domain (PAS domain)"/>
    <property type="match status" value="1"/>
</dbReference>
<dbReference type="EC" id="2.7.13.3" evidence="2"/>